<dbReference type="Gene3D" id="3.40.30.10">
    <property type="entry name" value="Glutaredoxin"/>
    <property type="match status" value="1"/>
</dbReference>
<dbReference type="RefSeq" id="WP_380688011.1">
    <property type="nucleotide sequence ID" value="NZ_JBHRSS010000003.1"/>
</dbReference>
<proteinExistence type="predicted"/>
<feature type="domain" description="GST N-terminal" evidence="1">
    <location>
        <begin position="1"/>
        <end position="76"/>
    </location>
</feature>
<accession>A0ABV7ELY0</accession>
<dbReference type="Proteomes" id="UP001595462">
    <property type="component" value="Unassembled WGS sequence"/>
</dbReference>
<protein>
    <submittedName>
        <fullName evidence="2">Glutathione S-transferase family protein</fullName>
    </submittedName>
</protein>
<dbReference type="InterPro" id="IPR004045">
    <property type="entry name" value="Glutathione_S-Trfase_N"/>
</dbReference>
<evidence type="ECO:0000259" key="1">
    <source>
        <dbReference type="PROSITE" id="PS50404"/>
    </source>
</evidence>
<dbReference type="Gene3D" id="1.20.1050.10">
    <property type="match status" value="1"/>
</dbReference>
<dbReference type="EMBL" id="JBHRSS010000003">
    <property type="protein sequence ID" value="MFC3103717.1"/>
    <property type="molecule type" value="Genomic_DNA"/>
</dbReference>
<keyword evidence="3" id="KW-1185">Reference proteome</keyword>
<sequence length="191" mass="21514">MKLLGSGTSPFVRRIRLLLGDTPCEFASMDIYGADRDQLRRHNPALKIPMLIDGDNGIYDSRVIARYLADKMALAPLSWAQENQLTLIDAVNDSGVTLALSKRSGIDIAADVLFYNLQHERIRLSLDALSEQAAAGAFDDWHYPAMCVYALVDWMELRDLFDFSAHQPLLEVRQRHRQQPMVAETDPRNAG</sequence>
<evidence type="ECO:0000313" key="2">
    <source>
        <dbReference type="EMBL" id="MFC3103717.1"/>
    </source>
</evidence>
<reference evidence="3" key="1">
    <citation type="journal article" date="2019" name="Int. J. Syst. Evol. Microbiol.">
        <title>The Global Catalogue of Microorganisms (GCM) 10K type strain sequencing project: providing services to taxonomists for standard genome sequencing and annotation.</title>
        <authorList>
            <consortium name="The Broad Institute Genomics Platform"/>
            <consortium name="The Broad Institute Genome Sequencing Center for Infectious Disease"/>
            <person name="Wu L."/>
            <person name="Ma J."/>
        </authorList>
    </citation>
    <scope>NUCLEOTIDE SEQUENCE [LARGE SCALE GENOMIC DNA]</scope>
    <source>
        <strain evidence="3">KCTC 52640</strain>
    </source>
</reference>
<name>A0ABV7ELY0_9GAMM</name>
<organism evidence="2 3">
    <name type="scientific">Salinisphaera aquimarina</name>
    <dbReference type="NCBI Taxonomy" id="2094031"/>
    <lineage>
        <taxon>Bacteria</taxon>
        <taxon>Pseudomonadati</taxon>
        <taxon>Pseudomonadota</taxon>
        <taxon>Gammaproteobacteria</taxon>
        <taxon>Salinisphaerales</taxon>
        <taxon>Salinisphaeraceae</taxon>
        <taxon>Salinisphaera</taxon>
    </lineage>
</organism>
<dbReference type="SUPFAM" id="SSF52833">
    <property type="entry name" value="Thioredoxin-like"/>
    <property type="match status" value="1"/>
</dbReference>
<dbReference type="Pfam" id="PF13417">
    <property type="entry name" value="GST_N_3"/>
    <property type="match status" value="1"/>
</dbReference>
<dbReference type="PROSITE" id="PS50404">
    <property type="entry name" value="GST_NTER"/>
    <property type="match status" value="1"/>
</dbReference>
<evidence type="ECO:0000313" key="3">
    <source>
        <dbReference type="Proteomes" id="UP001595462"/>
    </source>
</evidence>
<comment type="caution">
    <text evidence="2">The sequence shown here is derived from an EMBL/GenBank/DDBJ whole genome shotgun (WGS) entry which is preliminary data.</text>
</comment>
<dbReference type="InterPro" id="IPR036249">
    <property type="entry name" value="Thioredoxin-like_sf"/>
</dbReference>
<gene>
    <name evidence="2" type="ORF">ACFOSU_07415</name>
</gene>